<feature type="compositionally biased region" description="Polar residues" evidence="1">
    <location>
        <begin position="20"/>
        <end position="39"/>
    </location>
</feature>
<name>A0A061EYT1_THECC</name>
<dbReference type="HOGENOM" id="CLU_2692787_0_0_1"/>
<sequence length="74" mass="8124">MFRSNGSQNALHSTSERSLDSTARSQWRPSPGSQESGQSRILIGWIPPGLEIMFRSGKNLESSESLGSEDNTEI</sequence>
<reference evidence="2 3" key="1">
    <citation type="journal article" date="2013" name="Genome Biol.">
        <title>The genome sequence of the most widely cultivated cacao type and its use to identify candidate genes regulating pod color.</title>
        <authorList>
            <person name="Motamayor J.C."/>
            <person name="Mockaitis K."/>
            <person name="Schmutz J."/>
            <person name="Haiminen N."/>
            <person name="Iii D.L."/>
            <person name="Cornejo O."/>
            <person name="Findley S.D."/>
            <person name="Zheng P."/>
            <person name="Utro F."/>
            <person name="Royaert S."/>
            <person name="Saski C."/>
            <person name="Jenkins J."/>
            <person name="Podicheti R."/>
            <person name="Zhao M."/>
            <person name="Scheffler B.E."/>
            <person name="Stack J.C."/>
            <person name="Feltus F.A."/>
            <person name="Mustiga G.M."/>
            <person name="Amores F."/>
            <person name="Phillips W."/>
            <person name="Marelli J.P."/>
            <person name="May G.D."/>
            <person name="Shapiro H."/>
            <person name="Ma J."/>
            <person name="Bustamante C.D."/>
            <person name="Schnell R.J."/>
            <person name="Main D."/>
            <person name="Gilbert D."/>
            <person name="Parida L."/>
            <person name="Kuhn D.N."/>
        </authorList>
    </citation>
    <scope>NUCLEOTIDE SEQUENCE [LARGE SCALE GENOMIC DNA]</scope>
    <source>
        <strain evidence="3">cv. Matina 1-6</strain>
    </source>
</reference>
<feature type="compositionally biased region" description="Polar residues" evidence="1">
    <location>
        <begin position="1"/>
        <end position="13"/>
    </location>
</feature>
<accession>A0A061EYT1</accession>
<evidence type="ECO:0000313" key="2">
    <source>
        <dbReference type="EMBL" id="EOY09572.1"/>
    </source>
</evidence>
<organism evidence="2 3">
    <name type="scientific">Theobroma cacao</name>
    <name type="common">Cacao</name>
    <name type="synonym">Cocoa</name>
    <dbReference type="NCBI Taxonomy" id="3641"/>
    <lineage>
        <taxon>Eukaryota</taxon>
        <taxon>Viridiplantae</taxon>
        <taxon>Streptophyta</taxon>
        <taxon>Embryophyta</taxon>
        <taxon>Tracheophyta</taxon>
        <taxon>Spermatophyta</taxon>
        <taxon>Magnoliopsida</taxon>
        <taxon>eudicotyledons</taxon>
        <taxon>Gunneridae</taxon>
        <taxon>Pentapetalae</taxon>
        <taxon>rosids</taxon>
        <taxon>malvids</taxon>
        <taxon>Malvales</taxon>
        <taxon>Malvaceae</taxon>
        <taxon>Byttnerioideae</taxon>
        <taxon>Theobroma</taxon>
    </lineage>
</organism>
<feature type="region of interest" description="Disordered" evidence="1">
    <location>
        <begin position="1"/>
        <end position="42"/>
    </location>
</feature>
<evidence type="ECO:0000313" key="3">
    <source>
        <dbReference type="Proteomes" id="UP000026915"/>
    </source>
</evidence>
<gene>
    <name evidence="2" type="ORF">TCM_024988</name>
</gene>
<dbReference type="EMBL" id="CM001883">
    <property type="protein sequence ID" value="EOY09572.1"/>
    <property type="molecule type" value="Genomic_DNA"/>
</dbReference>
<dbReference type="Gramene" id="EOY09572">
    <property type="protein sequence ID" value="EOY09572"/>
    <property type="gene ID" value="TCM_024988"/>
</dbReference>
<dbReference type="AlphaFoldDB" id="A0A061EYT1"/>
<proteinExistence type="predicted"/>
<protein>
    <submittedName>
        <fullName evidence="2">Uncharacterized protein</fullName>
    </submittedName>
</protein>
<dbReference type="Proteomes" id="UP000026915">
    <property type="component" value="Chromosome 5"/>
</dbReference>
<dbReference type="InParanoid" id="A0A061EYT1"/>
<evidence type="ECO:0000256" key="1">
    <source>
        <dbReference type="SAM" id="MobiDB-lite"/>
    </source>
</evidence>
<keyword evidence="3" id="KW-1185">Reference proteome</keyword>